<dbReference type="Pfam" id="PF05099">
    <property type="entry name" value="TerB"/>
    <property type="match status" value="1"/>
</dbReference>
<evidence type="ECO:0000313" key="2">
    <source>
        <dbReference type="EMBL" id="MDR7152645.1"/>
    </source>
</evidence>
<name>A0ABU1WTN1_9BURK</name>
<organism evidence="2 3">
    <name type="scientific">Hydrogenophaga palleronii</name>
    <dbReference type="NCBI Taxonomy" id="65655"/>
    <lineage>
        <taxon>Bacteria</taxon>
        <taxon>Pseudomonadati</taxon>
        <taxon>Pseudomonadota</taxon>
        <taxon>Betaproteobacteria</taxon>
        <taxon>Burkholderiales</taxon>
        <taxon>Comamonadaceae</taxon>
        <taxon>Hydrogenophaga</taxon>
    </lineage>
</organism>
<keyword evidence="3" id="KW-1185">Reference proteome</keyword>
<dbReference type="RefSeq" id="WP_310321579.1">
    <property type="nucleotide sequence ID" value="NZ_JAVDWU010000012.1"/>
</dbReference>
<dbReference type="Gene3D" id="1.10.3680.10">
    <property type="entry name" value="TerB-like"/>
    <property type="match status" value="1"/>
</dbReference>
<evidence type="ECO:0000259" key="1">
    <source>
        <dbReference type="Pfam" id="PF05099"/>
    </source>
</evidence>
<dbReference type="InterPro" id="IPR007791">
    <property type="entry name" value="DjlA_N"/>
</dbReference>
<dbReference type="Proteomes" id="UP001265700">
    <property type="component" value="Unassembled WGS sequence"/>
</dbReference>
<feature type="domain" description="Co-chaperone DjlA N-terminal" evidence="1">
    <location>
        <begin position="11"/>
        <end position="122"/>
    </location>
</feature>
<comment type="caution">
    <text evidence="2">The sequence shown here is derived from an EMBL/GenBank/DDBJ whole genome shotgun (WGS) entry which is preliminary data.</text>
</comment>
<gene>
    <name evidence="2" type="ORF">J2W49_004623</name>
</gene>
<protein>
    <submittedName>
        <fullName evidence="2">Tellurite resistance protein B-like protein</fullName>
    </submittedName>
</protein>
<dbReference type="CDD" id="cd07177">
    <property type="entry name" value="terB_like"/>
    <property type="match status" value="1"/>
</dbReference>
<dbReference type="EMBL" id="JAVDWU010000012">
    <property type="protein sequence ID" value="MDR7152645.1"/>
    <property type="molecule type" value="Genomic_DNA"/>
</dbReference>
<sequence length="133" mass="14707">MRPYSLNSPEAAARLLAMVLVADGRYSMAEIKALDRHNAPTQLGLSPSAMQTVINDFCTDLLADAGGEWTSSTHLADTTRQRLIAEVQDPELQERVWHLCEAIARADGHLADGEVDMLDTLAFSWRQVPESRD</sequence>
<dbReference type="InterPro" id="IPR029024">
    <property type="entry name" value="TerB-like"/>
</dbReference>
<reference evidence="2 3" key="1">
    <citation type="submission" date="2023-07" db="EMBL/GenBank/DDBJ databases">
        <title>Sorghum-associated microbial communities from plants grown in Nebraska, USA.</title>
        <authorList>
            <person name="Schachtman D."/>
        </authorList>
    </citation>
    <scope>NUCLEOTIDE SEQUENCE [LARGE SCALE GENOMIC DNA]</scope>
    <source>
        <strain evidence="2 3">4249</strain>
    </source>
</reference>
<proteinExistence type="predicted"/>
<evidence type="ECO:0000313" key="3">
    <source>
        <dbReference type="Proteomes" id="UP001265700"/>
    </source>
</evidence>
<accession>A0ABU1WTN1</accession>
<dbReference type="SUPFAM" id="SSF158682">
    <property type="entry name" value="TerB-like"/>
    <property type="match status" value="1"/>
</dbReference>